<dbReference type="InterPro" id="IPR000212">
    <property type="entry name" value="DNA_helicase_UvrD/REP"/>
</dbReference>
<dbReference type="GO" id="GO:0033202">
    <property type="term" value="C:DNA helicase complex"/>
    <property type="evidence" value="ECO:0007669"/>
    <property type="project" value="TreeGrafter"/>
</dbReference>
<dbReference type="RefSeq" id="WP_130980118.1">
    <property type="nucleotide sequence ID" value="NZ_SISG01000001.1"/>
</dbReference>
<proteinExistence type="predicted"/>
<dbReference type="InterPro" id="IPR027417">
    <property type="entry name" value="P-loop_NTPase"/>
</dbReference>
<name>A0A4Q9GSD0_9MICO</name>
<evidence type="ECO:0000259" key="1">
    <source>
        <dbReference type="Pfam" id="PF13538"/>
    </source>
</evidence>
<keyword evidence="3" id="KW-1185">Reference proteome</keyword>
<evidence type="ECO:0000313" key="3">
    <source>
        <dbReference type="Proteomes" id="UP000294194"/>
    </source>
</evidence>
<dbReference type="GO" id="GO:0003677">
    <property type="term" value="F:DNA binding"/>
    <property type="evidence" value="ECO:0007669"/>
    <property type="project" value="InterPro"/>
</dbReference>
<dbReference type="GO" id="GO:0000725">
    <property type="term" value="P:recombinational repair"/>
    <property type="evidence" value="ECO:0007669"/>
    <property type="project" value="TreeGrafter"/>
</dbReference>
<keyword evidence="2" id="KW-0547">Nucleotide-binding</keyword>
<dbReference type="SUPFAM" id="SSF52540">
    <property type="entry name" value="P-loop containing nucleoside triphosphate hydrolases"/>
    <property type="match status" value="1"/>
</dbReference>
<dbReference type="InterPro" id="IPR027785">
    <property type="entry name" value="UvrD-like_helicase_C"/>
</dbReference>
<accession>A0A4Q9GSD0</accession>
<organism evidence="2 3">
    <name type="scientific">Glaciihabitans arcticus</name>
    <dbReference type="NCBI Taxonomy" id="2668039"/>
    <lineage>
        <taxon>Bacteria</taxon>
        <taxon>Bacillati</taxon>
        <taxon>Actinomycetota</taxon>
        <taxon>Actinomycetes</taxon>
        <taxon>Micrococcales</taxon>
        <taxon>Microbacteriaceae</taxon>
        <taxon>Glaciihabitans</taxon>
    </lineage>
</organism>
<dbReference type="GO" id="GO:0043138">
    <property type="term" value="F:3'-5' DNA helicase activity"/>
    <property type="evidence" value="ECO:0007669"/>
    <property type="project" value="TreeGrafter"/>
</dbReference>
<reference evidence="3" key="1">
    <citation type="submission" date="2019-02" db="EMBL/GenBank/DDBJ databases">
        <title>Glaciihabitans arcticus sp. nov., a psychrotolerant bacterium isolated from polar soil.</title>
        <authorList>
            <person name="Dahal R.H."/>
        </authorList>
    </citation>
    <scope>NUCLEOTIDE SEQUENCE [LARGE SCALE GENOMIC DNA]</scope>
    <source>
        <strain evidence="3">RP-3-7</strain>
    </source>
</reference>
<dbReference type="EMBL" id="SISG01000001">
    <property type="protein sequence ID" value="TBN56007.1"/>
    <property type="molecule type" value="Genomic_DNA"/>
</dbReference>
<dbReference type="Gene3D" id="3.40.50.300">
    <property type="entry name" value="P-loop containing nucleotide triphosphate hydrolases"/>
    <property type="match status" value="2"/>
</dbReference>
<dbReference type="AlphaFoldDB" id="A0A4Q9GSD0"/>
<protein>
    <submittedName>
        <fullName evidence="2">Helicase</fullName>
    </submittedName>
</protein>
<gene>
    <name evidence="2" type="ORF">EYE40_00550</name>
</gene>
<keyword evidence="2" id="KW-0378">Hydrolase</keyword>
<sequence>MSVNVVEGAVSKPVATGELVRILRNQAEISGEMTTGFPVVAGDSHAFAIDSLLVSPLFGVVAFDVVEGNELGDFETRQDDLVRVLKSRLSGHRELNSRRDFIPHISAVTFAPGISDDLAARLSTADYPVLNGDGVLATLSALPTDASQTAIFEVLLSAVQNLLPMRRARVPRSPSNATSRGARLLELESSIATLDGLQSRAVIEPIDGVQRIRGLAGSGKTVVLAMKAAYLHTQHPEWKIAVTFNTRSLKDQFRRLISGFSFEATGEEPDWKQLRILNAWGGIGKDPERGGIYSEFCAMSGANYFNFSEAANHWGSSNAFAGACNAALKQTVEIEETYDAILVDEAQDLPASFLKMCHLMLKEPKRLVYAYDELQNLNGGGLPSPEEVFGSDRLGRPLVEFESPEGSKRDVVLEKCYRNSRPVLVTAHALGFGIYRQSPPGQETGLVQLFEHASLWEDIGYDVDQGPLEENREVVLSRTERSSPPLLERHSPIDDLIQFHRFDSKEDQNAWVAAQIESNIREDELRHDDIIVINPNGITARKNLAPLRADLLERGISNHLAGIDTSADVFFDREGKSVTFTGIYRAKGNEAGMVYIVNAEEGVEAIYNLSSIRNRLFTAITRSKAWVRVVGVGDEMDLLVAEFERAKAENFKLHFRYPTATEREKLTMLHRDVSPELAETIRLRKKSARDLLDDLEEQRMFPEDLDPEVRARLIERLLSSDGS</sequence>
<keyword evidence="2" id="KW-0067">ATP-binding</keyword>
<evidence type="ECO:0000313" key="2">
    <source>
        <dbReference type="EMBL" id="TBN56007.1"/>
    </source>
</evidence>
<dbReference type="Proteomes" id="UP000294194">
    <property type="component" value="Unassembled WGS sequence"/>
</dbReference>
<dbReference type="Pfam" id="PF13538">
    <property type="entry name" value="UvrD_C_2"/>
    <property type="match status" value="1"/>
</dbReference>
<comment type="caution">
    <text evidence="2">The sequence shown here is derived from an EMBL/GenBank/DDBJ whole genome shotgun (WGS) entry which is preliminary data.</text>
</comment>
<feature type="domain" description="UvrD-like helicase C-terminal" evidence="1">
    <location>
        <begin position="581"/>
        <end position="630"/>
    </location>
</feature>
<dbReference type="GO" id="GO:0005829">
    <property type="term" value="C:cytosol"/>
    <property type="evidence" value="ECO:0007669"/>
    <property type="project" value="TreeGrafter"/>
</dbReference>
<dbReference type="PANTHER" id="PTHR11070">
    <property type="entry name" value="UVRD / RECB / PCRA DNA HELICASE FAMILY MEMBER"/>
    <property type="match status" value="1"/>
</dbReference>
<keyword evidence="2" id="KW-0347">Helicase</keyword>
<dbReference type="PANTHER" id="PTHR11070:SF2">
    <property type="entry name" value="ATP-DEPENDENT DNA HELICASE SRS2"/>
    <property type="match status" value="1"/>
</dbReference>
<dbReference type="GO" id="GO:0005524">
    <property type="term" value="F:ATP binding"/>
    <property type="evidence" value="ECO:0007669"/>
    <property type="project" value="InterPro"/>
</dbReference>